<evidence type="ECO:0000313" key="9">
    <source>
        <dbReference type="EMBL" id="CAF0784391.1"/>
    </source>
</evidence>
<dbReference type="Proteomes" id="UP000663877">
    <property type="component" value="Unassembled WGS sequence"/>
</dbReference>
<dbReference type="Proteomes" id="UP000663832">
    <property type="component" value="Unassembled WGS sequence"/>
</dbReference>
<dbReference type="OrthoDB" id="3222at2759"/>
<dbReference type="InterPro" id="IPR000425">
    <property type="entry name" value="MIP"/>
</dbReference>
<comment type="similarity">
    <text evidence="2 7">Belongs to the MIP/aquaporin (TC 1.A.8) family.</text>
</comment>
<keyword evidence="3 7" id="KW-0813">Transport</keyword>
<dbReference type="AlphaFoldDB" id="A0A813RR16"/>
<keyword evidence="6 8" id="KW-0472">Membrane</keyword>
<comment type="subcellular location">
    <subcellularLocation>
        <location evidence="1">Membrane</location>
        <topology evidence="1">Multi-pass membrane protein</topology>
    </subcellularLocation>
</comment>
<evidence type="ECO:0000313" key="11">
    <source>
        <dbReference type="EMBL" id="CAF0942386.1"/>
    </source>
</evidence>
<evidence type="ECO:0008006" key="13">
    <source>
        <dbReference type="Google" id="ProtNLM"/>
    </source>
</evidence>
<comment type="caution">
    <text evidence="9">The sequence shown here is derived from an EMBL/GenBank/DDBJ whole genome shotgun (WGS) entry which is preliminary data.</text>
</comment>
<feature type="transmembrane region" description="Helical" evidence="8">
    <location>
        <begin position="12"/>
        <end position="34"/>
    </location>
</feature>
<dbReference type="EMBL" id="CAJNOI010000049">
    <property type="protein sequence ID" value="CAF0942386.1"/>
    <property type="molecule type" value="Genomic_DNA"/>
</dbReference>
<proteinExistence type="inferred from homology"/>
<feature type="transmembrane region" description="Helical" evidence="8">
    <location>
        <begin position="182"/>
        <end position="203"/>
    </location>
</feature>
<dbReference type="InterPro" id="IPR022357">
    <property type="entry name" value="MIP_CS"/>
</dbReference>
<accession>A0A813RR16</accession>
<dbReference type="CDD" id="cd00333">
    <property type="entry name" value="MIP"/>
    <property type="match status" value="1"/>
</dbReference>
<dbReference type="PANTHER" id="PTHR43829:SF9">
    <property type="entry name" value="AQUAPORIN-9"/>
    <property type="match status" value="1"/>
</dbReference>
<dbReference type="InterPro" id="IPR023271">
    <property type="entry name" value="Aquaporin-like"/>
</dbReference>
<dbReference type="GO" id="GO:0015254">
    <property type="term" value="F:glycerol channel activity"/>
    <property type="evidence" value="ECO:0007669"/>
    <property type="project" value="TreeGrafter"/>
</dbReference>
<dbReference type="PRINTS" id="PR00783">
    <property type="entry name" value="MINTRINSICP"/>
</dbReference>
<keyword evidence="12" id="KW-1185">Reference proteome</keyword>
<dbReference type="GO" id="GO:0016323">
    <property type="term" value="C:basolateral plasma membrane"/>
    <property type="evidence" value="ECO:0007669"/>
    <property type="project" value="TreeGrafter"/>
</dbReference>
<evidence type="ECO:0000256" key="3">
    <source>
        <dbReference type="ARBA" id="ARBA00022448"/>
    </source>
</evidence>
<name>A0A813RR16_9BILA</name>
<feature type="transmembrane region" description="Helical" evidence="8">
    <location>
        <begin position="90"/>
        <end position="112"/>
    </location>
</feature>
<evidence type="ECO:0000256" key="8">
    <source>
        <dbReference type="SAM" id="Phobius"/>
    </source>
</evidence>
<evidence type="ECO:0000256" key="5">
    <source>
        <dbReference type="ARBA" id="ARBA00022989"/>
    </source>
</evidence>
<dbReference type="Pfam" id="PF00230">
    <property type="entry name" value="MIP"/>
    <property type="match status" value="1"/>
</dbReference>
<evidence type="ECO:0000256" key="7">
    <source>
        <dbReference type="RuleBase" id="RU000477"/>
    </source>
</evidence>
<evidence type="ECO:0000256" key="1">
    <source>
        <dbReference type="ARBA" id="ARBA00004141"/>
    </source>
</evidence>
<evidence type="ECO:0000313" key="10">
    <source>
        <dbReference type="EMBL" id="CAF0788496.1"/>
    </source>
</evidence>
<keyword evidence="5 8" id="KW-1133">Transmembrane helix</keyword>
<feature type="transmembrane region" description="Helical" evidence="8">
    <location>
        <begin position="46"/>
        <end position="69"/>
    </location>
</feature>
<dbReference type="SUPFAM" id="SSF81338">
    <property type="entry name" value="Aquaporin-like"/>
    <property type="match status" value="1"/>
</dbReference>
<dbReference type="PROSITE" id="PS00221">
    <property type="entry name" value="MIP"/>
    <property type="match status" value="1"/>
</dbReference>
<keyword evidence="4 7" id="KW-0812">Transmembrane</keyword>
<dbReference type="Gene3D" id="1.20.1080.10">
    <property type="entry name" value="Glycerol uptake facilitator protein"/>
    <property type="match status" value="1"/>
</dbReference>
<sequence>MVKVKELEQYMAQGLAECFATFMLILIGEGAIAQYKLSHQANHSTITINLSFGIGVYTALMIAGPISGAHLNPAVSISLLTVRKLKPVQCVIYIISQLIGAFFGALVVYYLYFGLFNKFDGGEREMLGTNGTADIFFTMPADGVEHWNSFFDQVVGTAVLMIFIMALISNSNFMISEVAKPFAFVLIIVGITSAFAGNAGAAINPARDFGPRLFAAFIYGWENVFSVNRCFFWIPIIGPIVGAIIGVWLYVGYEAFIKRYGHFSTIAKTGSIEIHPKIKSIDDDDHQAMISHELTTIRS</sequence>
<evidence type="ECO:0000256" key="4">
    <source>
        <dbReference type="ARBA" id="ARBA00022692"/>
    </source>
</evidence>
<dbReference type="PANTHER" id="PTHR43829">
    <property type="entry name" value="AQUAPORIN OR AQUAGLYCEROPORIN RELATED"/>
    <property type="match status" value="1"/>
</dbReference>
<dbReference type="InterPro" id="IPR050363">
    <property type="entry name" value="MIP/Aquaporin"/>
</dbReference>
<reference evidence="9" key="1">
    <citation type="submission" date="2021-02" db="EMBL/GenBank/DDBJ databases">
        <authorList>
            <person name="Nowell W R."/>
        </authorList>
    </citation>
    <scope>NUCLEOTIDE SEQUENCE</scope>
</reference>
<dbReference type="EMBL" id="CAJNOM010000012">
    <property type="protein sequence ID" value="CAF0788496.1"/>
    <property type="molecule type" value="Genomic_DNA"/>
</dbReference>
<dbReference type="NCBIfam" id="TIGR00861">
    <property type="entry name" value="MIP"/>
    <property type="match status" value="1"/>
</dbReference>
<evidence type="ECO:0000256" key="6">
    <source>
        <dbReference type="ARBA" id="ARBA00023136"/>
    </source>
</evidence>
<evidence type="ECO:0000313" key="12">
    <source>
        <dbReference type="Proteomes" id="UP000663832"/>
    </source>
</evidence>
<dbReference type="EMBL" id="CAJNOM010000011">
    <property type="protein sequence ID" value="CAF0784391.1"/>
    <property type="molecule type" value="Genomic_DNA"/>
</dbReference>
<organism evidence="9 12">
    <name type="scientific">Adineta steineri</name>
    <dbReference type="NCBI Taxonomy" id="433720"/>
    <lineage>
        <taxon>Eukaryota</taxon>
        <taxon>Metazoa</taxon>
        <taxon>Spiralia</taxon>
        <taxon>Gnathifera</taxon>
        <taxon>Rotifera</taxon>
        <taxon>Eurotatoria</taxon>
        <taxon>Bdelloidea</taxon>
        <taxon>Adinetida</taxon>
        <taxon>Adinetidae</taxon>
        <taxon>Adineta</taxon>
    </lineage>
</organism>
<gene>
    <name evidence="11" type="ORF">BJG266_LOCUS12724</name>
    <name evidence="9" type="ORF">QVE165_LOCUS3347</name>
    <name evidence="10" type="ORF">QVE165_LOCUS3570</name>
</gene>
<evidence type="ECO:0000256" key="2">
    <source>
        <dbReference type="ARBA" id="ARBA00006175"/>
    </source>
</evidence>
<protein>
    <recommendedName>
        <fullName evidence="13">Aquaporin</fullName>
    </recommendedName>
</protein>
<dbReference type="GO" id="GO:0015250">
    <property type="term" value="F:water channel activity"/>
    <property type="evidence" value="ECO:0007669"/>
    <property type="project" value="TreeGrafter"/>
</dbReference>
<feature type="transmembrane region" description="Helical" evidence="8">
    <location>
        <begin position="231"/>
        <end position="251"/>
    </location>
</feature>
<feature type="transmembrane region" description="Helical" evidence="8">
    <location>
        <begin position="150"/>
        <end position="170"/>
    </location>
</feature>